<dbReference type="GO" id="GO:0005829">
    <property type="term" value="C:cytosol"/>
    <property type="evidence" value="ECO:0007669"/>
    <property type="project" value="TreeGrafter"/>
</dbReference>
<sequence length="449" mass="49343">MLINSDTIAAIATAPGKGGVGIIRISGKDAYAIAHKITQTPLKARHAHFLPFKDVNNETLDQGIALYFKAPHSYTGEDVVELQAHGGPVVLNLILQTAIEHGARLANPGEFTERAYLNDKIDLAQAEAIADMIDASSEQAAKSAMRSLQGDFSQHIDTLVESLIQLRIHVEAAIDFPEEEIDFLADEHIKTQLLHVQHNVDSVLHNSKQGALLREGVEIVIAGKPNAGKSSLLNALAGKESAIVTDIEGTTRDTLREYIQINGIPVHIIDTAGLRVSNDVIETEGVRRALEAIKKADHILLVADINDTKDKKITDLAPEFFTHIPSHIPITYIYNKVDLTNNNNENHDNHLYISAKHDIGINKLRDYLLKAIGYEQTTEGVFTARKRHINALTKAQDHLEMAFSHLMHKDGELLAEELNLAQKQLSSITGEFSADDLLGEIFSSFCIGK</sequence>
<dbReference type="SUPFAM" id="SSF52540">
    <property type="entry name" value="P-loop containing nucleoside triphosphate hydrolases"/>
    <property type="match status" value="1"/>
</dbReference>
<dbReference type="Pfam" id="PF01926">
    <property type="entry name" value="MMR_HSR1"/>
    <property type="match status" value="1"/>
</dbReference>
<evidence type="ECO:0000256" key="11">
    <source>
        <dbReference type="RuleBase" id="RU003313"/>
    </source>
</evidence>
<dbReference type="Pfam" id="PF10396">
    <property type="entry name" value="TrmE_N"/>
    <property type="match status" value="1"/>
</dbReference>
<dbReference type="EC" id="3.6.-.-" evidence="10"/>
<feature type="binding site" evidence="10">
    <location>
        <position position="230"/>
    </location>
    <ligand>
        <name>Mg(2+)</name>
        <dbReference type="ChEBI" id="CHEBI:18420"/>
    </ligand>
</feature>
<dbReference type="InterPro" id="IPR027368">
    <property type="entry name" value="MnmE_dom2"/>
</dbReference>
<feature type="binding site" evidence="10">
    <location>
        <begin position="245"/>
        <end position="251"/>
    </location>
    <ligand>
        <name>GTP</name>
        <dbReference type="ChEBI" id="CHEBI:37565"/>
    </ligand>
</feature>
<dbReference type="SUPFAM" id="SSF116878">
    <property type="entry name" value="TrmE connector domain"/>
    <property type="match status" value="1"/>
</dbReference>
<protein>
    <recommendedName>
        <fullName evidence="10">tRNA modification GTPase MnmE</fullName>
        <ecNumber evidence="10">3.6.-.-</ecNumber>
    </recommendedName>
</protein>
<feature type="binding site" evidence="10">
    <location>
        <position position="226"/>
    </location>
    <ligand>
        <name>K(+)</name>
        <dbReference type="ChEBI" id="CHEBI:29103"/>
    </ligand>
</feature>
<dbReference type="Proteomes" id="UP000636949">
    <property type="component" value="Unassembled WGS sequence"/>
</dbReference>
<evidence type="ECO:0000256" key="1">
    <source>
        <dbReference type="ARBA" id="ARBA00011043"/>
    </source>
</evidence>
<comment type="cofactor">
    <cofactor evidence="10">
        <name>K(+)</name>
        <dbReference type="ChEBI" id="CHEBI:29103"/>
    </cofactor>
    <text evidence="10">Binds 1 potassium ion per subunit.</text>
</comment>
<dbReference type="PRINTS" id="PR00326">
    <property type="entry name" value="GTP1OBG"/>
</dbReference>
<dbReference type="InterPro" id="IPR031168">
    <property type="entry name" value="G_TrmE"/>
</dbReference>
<feature type="domain" description="TrmE-type G" evidence="12">
    <location>
        <begin position="216"/>
        <end position="373"/>
    </location>
</feature>
<dbReference type="InterPro" id="IPR027417">
    <property type="entry name" value="P-loop_NTPase"/>
</dbReference>
<dbReference type="InterPro" id="IPR027266">
    <property type="entry name" value="TrmE/GcvT-like"/>
</dbReference>
<comment type="caution">
    <text evidence="13">The sequence shown here is derived from an EMBL/GenBank/DDBJ whole genome shotgun (WGS) entry which is preliminary data.</text>
</comment>
<dbReference type="RefSeq" id="WP_117002887.1">
    <property type="nucleotide sequence ID" value="NZ_BMJS01000017.1"/>
</dbReference>
<dbReference type="NCBIfam" id="TIGR00450">
    <property type="entry name" value="mnmE_trmE_thdF"/>
    <property type="match status" value="1"/>
</dbReference>
<dbReference type="CDD" id="cd14858">
    <property type="entry name" value="TrmE_N"/>
    <property type="match status" value="1"/>
</dbReference>
<dbReference type="OrthoDB" id="9805918at2"/>
<gene>
    <name evidence="10 13" type="primary">mnmE</name>
    <name evidence="10" type="synonym">trmE</name>
    <name evidence="13" type="ORF">GCM10010995_16050</name>
</gene>
<evidence type="ECO:0000256" key="6">
    <source>
        <dbReference type="ARBA" id="ARBA00022801"/>
    </source>
</evidence>
<feature type="binding site" evidence="10">
    <location>
        <position position="24"/>
    </location>
    <ligand>
        <name>(6S)-5-formyl-5,6,7,8-tetrahydrofolate</name>
        <dbReference type="ChEBI" id="CHEBI:57457"/>
    </ligand>
</feature>
<dbReference type="Gene3D" id="3.40.50.300">
    <property type="entry name" value="P-loop containing nucleotide triphosphate hydrolases"/>
    <property type="match status" value="1"/>
</dbReference>
<dbReference type="HAMAP" id="MF_00379">
    <property type="entry name" value="GTPase_MnmE"/>
    <property type="match status" value="1"/>
</dbReference>
<dbReference type="InterPro" id="IPR004520">
    <property type="entry name" value="GTPase_MnmE"/>
</dbReference>
<feature type="binding site" evidence="10">
    <location>
        <position position="245"/>
    </location>
    <ligand>
        <name>K(+)</name>
        <dbReference type="ChEBI" id="CHEBI:29103"/>
    </ligand>
</feature>
<dbReference type="GO" id="GO:0002098">
    <property type="term" value="P:tRNA wobble uridine modification"/>
    <property type="evidence" value="ECO:0007669"/>
    <property type="project" value="TreeGrafter"/>
</dbReference>
<evidence type="ECO:0000256" key="7">
    <source>
        <dbReference type="ARBA" id="ARBA00022842"/>
    </source>
</evidence>
<dbReference type="InterPro" id="IPR006073">
    <property type="entry name" value="GTP-bd"/>
</dbReference>
<dbReference type="InterPro" id="IPR018948">
    <property type="entry name" value="GTP-bd_TrmE_N"/>
</dbReference>
<proteinExistence type="inferred from homology"/>
<dbReference type="PANTHER" id="PTHR42714">
    <property type="entry name" value="TRNA MODIFICATION GTPASE GTPBP3"/>
    <property type="match status" value="1"/>
</dbReference>
<evidence type="ECO:0000313" key="13">
    <source>
        <dbReference type="EMBL" id="GGF99560.1"/>
    </source>
</evidence>
<keyword evidence="3 10" id="KW-0819">tRNA processing</keyword>
<keyword evidence="5 10" id="KW-0547">Nucleotide-binding</keyword>
<dbReference type="InterPro" id="IPR025867">
    <property type="entry name" value="MnmE_helical"/>
</dbReference>
<keyword evidence="2 10" id="KW-0963">Cytoplasm</keyword>
<keyword evidence="7 10" id="KW-0460">Magnesium</keyword>
<feature type="binding site" evidence="10">
    <location>
        <position position="449"/>
    </location>
    <ligand>
        <name>(6S)-5-formyl-5,6,7,8-tetrahydrofolate</name>
        <dbReference type="ChEBI" id="CHEBI:57457"/>
    </ligand>
</feature>
<name>A0A8J2Z4V8_9GAMM</name>
<comment type="caution">
    <text evidence="10">Lacks conserved residue(s) required for the propagation of feature annotation.</text>
</comment>
<comment type="function">
    <text evidence="10">Exhibits a very high intrinsic GTPase hydrolysis rate. Involved in the addition of a carboxymethylaminomethyl (cmnm) group at the wobble position (U34) of certain tRNAs, forming tRNA-cmnm(5)s(2)U34.</text>
</comment>
<dbReference type="InterPro" id="IPR005225">
    <property type="entry name" value="Small_GTP-bd"/>
</dbReference>
<evidence type="ECO:0000256" key="3">
    <source>
        <dbReference type="ARBA" id="ARBA00022694"/>
    </source>
</evidence>
<dbReference type="AlphaFoldDB" id="A0A8J2Z4V8"/>
<comment type="similarity">
    <text evidence="1 10 11">Belongs to the TRAFAC class TrmE-Era-EngA-EngB-Septin-like GTPase superfamily. TrmE GTPase family.</text>
</comment>
<evidence type="ECO:0000256" key="5">
    <source>
        <dbReference type="ARBA" id="ARBA00022741"/>
    </source>
</evidence>
<dbReference type="PROSITE" id="PS51709">
    <property type="entry name" value="G_TRME"/>
    <property type="match status" value="1"/>
</dbReference>
<evidence type="ECO:0000256" key="2">
    <source>
        <dbReference type="ARBA" id="ARBA00022490"/>
    </source>
</evidence>
<organism evidence="13 14">
    <name type="scientific">Cysteiniphilum litorale</name>
    <dbReference type="NCBI Taxonomy" id="2056700"/>
    <lineage>
        <taxon>Bacteria</taxon>
        <taxon>Pseudomonadati</taxon>
        <taxon>Pseudomonadota</taxon>
        <taxon>Gammaproteobacteria</taxon>
        <taxon>Thiotrichales</taxon>
        <taxon>Fastidiosibacteraceae</taxon>
        <taxon>Cysteiniphilum</taxon>
    </lineage>
</organism>
<feature type="binding site" evidence="10">
    <location>
        <position position="251"/>
    </location>
    <ligand>
        <name>Mg(2+)</name>
        <dbReference type="ChEBI" id="CHEBI:18420"/>
    </ligand>
</feature>
<feature type="binding site" evidence="10">
    <location>
        <begin position="226"/>
        <end position="231"/>
    </location>
    <ligand>
        <name>GTP</name>
        <dbReference type="ChEBI" id="CHEBI:37565"/>
    </ligand>
</feature>
<dbReference type="FunFam" id="3.40.50.300:FF:001376">
    <property type="entry name" value="tRNA modification GTPase MnmE"/>
    <property type="match status" value="1"/>
</dbReference>
<dbReference type="GO" id="GO:0046872">
    <property type="term" value="F:metal ion binding"/>
    <property type="evidence" value="ECO:0007669"/>
    <property type="project" value="UniProtKB-KW"/>
</dbReference>
<accession>A0A8J2Z4V8</accession>
<dbReference type="Gene3D" id="3.30.1360.120">
    <property type="entry name" value="Probable tRNA modification gtpase trme, domain 1"/>
    <property type="match status" value="1"/>
</dbReference>
<dbReference type="PANTHER" id="PTHR42714:SF2">
    <property type="entry name" value="TRNA MODIFICATION GTPASE GTPBP3, MITOCHONDRIAL"/>
    <property type="match status" value="1"/>
</dbReference>
<reference evidence="13" key="1">
    <citation type="journal article" date="2014" name="Int. J. Syst. Evol. Microbiol.">
        <title>Complete genome sequence of Corynebacterium casei LMG S-19264T (=DSM 44701T), isolated from a smear-ripened cheese.</title>
        <authorList>
            <consortium name="US DOE Joint Genome Institute (JGI-PGF)"/>
            <person name="Walter F."/>
            <person name="Albersmeier A."/>
            <person name="Kalinowski J."/>
            <person name="Ruckert C."/>
        </authorList>
    </citation>
    <scope>NUCLEOTIDE SEQUENCE</scope>
    <source>
        <strain evidence="13">CGMCC 1.15758</strain>
    </source>
</reference>
<feature type="binding site" evidence="10">
    <location>
        <position position="120"/>
    </location>
    <ligand>
        <name>(6S)-5-formyl-5,6,7,8-tetrahydrofolate</name>
        <dbReference type="ChEBI" id="CHEBI:57457"/>
    </ligand>
</feature>
<feature type="binding site" evidence="10">
    <location>
        <position position="247"/>
    </location>
    <ligand>
        <name>K(+)</name>
        <dbReference type="ChEBI" id="CHEBI:29103"/>
    </ligand>
</feature>
<dbReference type="EMBL" id="BMJS01000017">
    <property type="protein sequence ID" value="GGF99560.1"/>
    <property type="molecule type" value="Genomic_DNA"/>
</dbReference>
<comment type="subunit">
    <text evidence="10">Homodimer. Heterotetramer of two MnmE and two MnmG subunits.</text>
</comment>
<keyword evidence="6 10" id="KW-0378">Hydrolase</keyword>
<dbReference type="GO" id="GO:0005525">
    <property type="term" value="F:GTP binding"/>
    <property type="evidence" value="ECO:0007669"/>
    <property type="project" value="UniProtKB-UniRule"/>
</dbReference>
<feature type="binding site" evidence="10">
    <location>
        <position position="81"/>
    </location>
    <ligand>
        <name>(6S)-5-formyl-5,6,7,8-tetrahydrofolate</name>
        <dbReference type="ChEBI" id="CHEBI:57457"/>
    </ligand>
</feature>
<feature type="binding site" evidence="10">
    <location>
        <position position="250"/>
    </location>
    <ligand>
        <name>K(+)</name>
        <dbReference type="ChEBI" id="CHEBI:29103"/>
    </ligand>
</feature>
<dbReference type="Pfam" id="PF12631">
    <property type="entry name" value="MnmE_helical"/>
    <property type="match status" value="1"/>
</dbReference>
<keyword evidence="14" id="KW-1185">Reference proteome</keyword>
<keyword evidence="4 10" id="KW-0479">Metal-binding</keyword>
<feature type="binding site" evidence="10">
    <location>
        <begin position="270"/>
        <end position="273"/>
    </location>
    <ligand>
        <name>GTP</name>
        <dbReference type="ChEBI" id="CHEBI:37565"/>
    </ligand>
</feature>
<keyword evidence="9 10" id="KW-0342">GTP-binding</keyword>
<evidence type="ECO:0000256" key="9">
    <source>
        <dbReference type="ARBA" id="ARBA00023134"/>
    </source>
</evidence>
<dbReference type="Gene3D" id="1.20.120.430">
    <property type="entry name" value="tRNA modification GTPase MnmE domain 2"/>
    <property type="match status" value="1"/>
</dbReference>
<evidence type="ECO:0000256" key="10">
    <source>
        <dbReference type="HAMAP-Rule" id="MF_00379"/>
    </source>
</evidence>
<evidence type="ECO:0000256" key="8">
    <source>
        <dbReference type="ARBA" id="ARBA00022958"/>
    </source>
</evidence>
<dbReference type="NCBIfam" id="NF003661">
    <property type="entry name" value="PRK05291.1-3"/>
    <property type="match status" value="1"/>
</dbReference>
<dbReference type="GO" id="GO:0003924">
    <property type="term" value="F:GTPase activity"/>
    <property type="evidence" value="ECO:0007669"/>
    <property type="project" value="UniProtKB-UniRule"/>
</dbReference>
<reference evidence="13" key="2">
    <citation type="submission" date="2020-09" db="EMBL/GenBank/DDBJ databases">
        <authorList>
            <person name="Sun Q."/>
            <person name="Zhou Y."/>
        </authorList>
    </citation>
    <scope>NUCLEOTIDE SEQUENCE</scope>
    <source>
        <strain evidence="13">CGMCC 1.15758</strain>
    </source>
</reference>
<evidence type="ECO:0000313" key="14">
    <source>
        <dbReference type="Proteomes" id="UP000636949"/>
    </source>
</evidence>
<dbReference type="NCBIfam" id="TIGR00231">
    <property type="entry name" value="small_GTP"/>
    <property type="match status" value="1"/>
</dbReference>
<keyword evidence="8 10" id="KW-0630">Potassium</keyword>
<evidence type="ECO:0000256" key="4">
    <source>
        <dbReference type="ARBA" id="ARBA00022723"/>
    </source>
</evidence>
<evidence type="ECO:0000259" key="12">
    <source>
        <dbReference type="PROSITE" id="PS51709"/>
    </source>
</evidence>
<dbReference type="CDD" id="cd04164">
    <property type="entry name" value="trmE"/>
    <property type="match status" value="1"/>
</dbReference>
<comment type="subcellular location">
    <subcellularLocation>
        <location evidence="10">Cytoplasm</location>
    </subcellularLocation>
</comment>
<dbReference type="GO" id="GO:0030488">
    <property type="term" value="P:tRNA methylation"/>
    <property type="evidence" value="ECO:0007669"/>
    <property type="project" value="TreeGrafter"/>
</dbReference>